<evidence type="ECO:0000313" key="4">
    <source>
        <dbReference type="Proteomes" id="UP001470230"/>
    </source>
</evidence>
<dbReference type="PANTHER" id="PTHR20882:SF14">
    <property type="entry name" value="CYTOPLASMIC TRNA 2-THIOLATION PROTEIN 2"/>
    <property type="match status" value="1"/>
</dbReference>
<protein>
    <recommendedName>
        <fullName evidence="5">Cytoplasmic tRNA 2-thiolation protein 2</fullName>
    </recommendedName>
</protein>
<name>A0ABR2KV03_9EUKA</name>
<dbReference type="SUPFAM" id="SSF52402">
    <property type="entry name" value="Adenine nucleotide alpha hydrolases-like"/>
    <property type="match status" value="1"/>
</dbReference>
<dbReference type="PANTHER" id="PTHR20882">
    <property type="entry name" value="CYTOPLASMIC TRNA 2-THIOLATION PROTEIN 2"/>
    <property type="match status" value="1"/>
</dbReference>
<dbReference type="Proteomes" id="UP001470230">
    <property type="component" value="Unassembled WGS sequence"/>
</dbReference>
<keyword evidence="2" id="KW-0819">tRNA processing</keyword>
<evidence type="ECO:0008006" key="5">
    <source>
        <dbReference type="Google" id="ProtNLM"/>
    </source>
</evidence>
<keyword evidence="1" id="KW-0963">Cytoplasm</keyword>
<dbReference type="EMBL" id="JAPFFF010000003">
    <property type="protein sequence ID" value="KAK8894747.1"/>
    <property type="molecule type" value="Genomic_DNA"/>
</dbReference>
<accession>A0ABR2KV03</accession>
<dbReference type="InterPro" id="IPR014729">
    <property type="entry name" value="Rossmann-like_a/b/a_fold"/>
</dbReference>
<proteinExistence type="predicted"/>
<keyword evidence="4" id="KW-1185">Reference proteome</keyword>
<comment type="caution">
    <text evidence="3">The sequence shown here is derived from an EMBL/GenBank/DDBJ whole genome shotgun (WGS) entry which is preliminary data.</text>
</comment>
<evidence type="ECO:0000313" key="3">
    <source>
        <dbReference type="EMBL" id="KAK8894747.1"/>
    </source>
</evidence>
<sequence>MTNEEGVKDTCIGCHQEKICYSLRKGVIKCADCICDQVGKSTMDLFRKATRTIPNPVHVLVSISGGASSLFLWDLFKKRLGPYLNGKSAVVRKLEGISSLDIPNENSEYVINKIPEFTISAVIEYAKTHDFNCVVLGDNTDHATLANFATLSCGRPDLAHWYSTDDSTNYIPVTVSRPVRQCLLRELQFYCKQNNIKYDASLSKMEKAFPHEIDLINHVLADENGAMPFAVQKLGEKLPPFPQAGKCPICNLPSPDNEICSVCSTIESHNK</sequence>
<gene>
    <name evidence="3" type="ORF">M9Y10_023184</name>
</gene>
<organism evidence="3 4">
    <name type="scientific">Tritrichomonas musculus</name>
    <dbReference type="NCBI Taxonomy" id="1915356"/>
    <lineage>
        <taxon>Eukaryota</taxon>
        <taxon>Metamonada</taxon>
        <taxon>Parabasalia</taxon>
        <taxon>Tritrichomonadida</taxon>
        <taxon>Tritrichomonadidae</taxon>
        <taxon>Tritrichomonas</taxon>
    </lineage>
</organism>
<reference evidence="3 4" key="1">
    <citation type="submission" date="2024-04" db="EMBL/GenBank/DDBJ databases">
        <title>Tritrichomonas musculus Genome.</title>
        <authorList>
            <person name="Alves-Ferreira E."/>
            <person name="Grigg M."/>
            <person name="Lorenzi H."/>
            <person name="Galac M."/>
        </authorList>
    </citation>
    <scope>NUCLEOTIDE SEQUENCE [LARGE SCALE GENOMIC DNA]</scope>
    <source>
        <strain evidence="3 4">EAF2021</strain>
    </source>
</reference>
<dbReference type="Gene3D" id="3.40.50.620">
    <property type="entry name" value="HUPs"/>
    <property type="match status" value="2"/>
</dbReference>
<dbReference type="InterPro" id="IPR019407">
    <property type="entry name" value="CTU2"/>
</dbReference>
<evidence type="ECO:0000256" key="2">
    <source>
        <dbReference type="ARBA" id="ARBA00022694"/>
    </source>
</evidence>
<evidence type="ECO:0000256" key="1">
    <source>
        <dbReference type="ARBA" id="ARBA00022490"/>
    </source>
</evidence>